<feature type="transmembrane region" description="Helical" evidence="1">
    <location>
        <begin position="90"/>
        <end position="112"/>
    </location>
</feature>
<feature type="transmembrane region" description="Helical" evidence="1">
    <location>
        <begin position="63"/>
        <end position="83"/>
    </location>
</feature>
<dbReference type="RefSeq" id="WP_249738266.1">
    <property type="nucleotide sequence ID" value="NZ_JAKNCJ010000009.1"/>
</dbReference>
<feature type="transmembrane region" description="Helical" evidence="1">
    <location>
        <begin position="132"/>
        <end position="151"/>
    </location>
</feature>
<keyword evidence="1" id="KW-0812">Transmembrane</keyword>
<dbReference type="Proteomes" id="UP001203761">
    <property type="component" value="Unassembled WGS sequence"/>
</dbReference>
<sequence>MTATLQTPTGTGTGPATGPARLAWGAVAVLSVVGLCMATSLTVTEAVTGVSGQSLSQALARLFSYFTILTNLLVAIVAIPLMLGRALGPVLRALLMNAVAGIVITGVVHWFLLRPFDDPQGLHVITDGIQHVAIPWLAPLAWLLTGPFGLLRLRDLVAAAVFPLLYAAVTLLRGAITAWYPYGFIDAGVLGYPQALRMAAIILAVMMLLSAAMWARDAAVRRARQR</sequence>
<dbReference type="EMBL" id="JAKNCJ010000009">
    <property type="protein sequence ID" value="MCL6424185.1"/>
    <property type="molecule type" value="Genomic_DNA"/>
</dbReference>
<keyword evidence="1" id="KW-1133">Transmembrane helix</keyword>
<evidence type="ECO:0000256" key="1">
    <source>
        <dbReference type="SAM" id="Phobius"/>
    </source>
</evidence>
<evidence type="ECO:0000313" key="2">
    <source>
        <dbReference type="EMBL" id="MCL6424185.1"/>
    </source>
</evidence>
<dbReference type="NCBIfam" id="NF038065">
    <property type="entry name" value="Pr6Pr"/>
    <property type="match status" value="1"/>
</dbReference>
<comment type="caution">
    <text evidence="2">The sequence shown here is derived from an EMBL/GenBank/DDBJ whole genome shotgun (WGS) entry which is preliminary data.</text>
</comment>
<organism evidence="2 3">
    <name type="scientific">Brachybacterium equifaecis</name>
    <dbReference type="NCBI Taxonomy" id="2910770"/>
    <lineage>
        <taxon>Bacteria</taxon>
        <taxon>Bacillati</taxon>
        <taxon>Actinomycetota</taxon>
        <taxon>Actinomycetes</taxon>
        <taxon>Micrococcales</taxon>
        <taxon>Dermabacteraceae</taxon>
        <taxon>Brachybacterium</taxon>
    </lineage>
</organism>
<gene>
    <name evidence="2" type="ORF">Bequi_12485</name>
</gene>
<name>A0ABT0R2M1_9MICO</name>
<dbReference type="InterPro" id="IPR049713">
    <property type="entry name" value="Pr6Pr-like"/>
</dbReference>
<reference evidence="2" key="1">
    <citation type="submission" date="2022-02" db="EMBL/GenBank/DDBJ databases">
        <authorList>
            <person name="Lee M."/>
            <person name="Kim S.-J."/>
            <person name="Jung M.-Y."/>
        </authorList>
    </citation>
    <scope>NUCLEOTIDE SEQUENCE</scope>
    <source>
        <strain evidence="2">JHP9</strain>
    </source>
</reference>
<accession>A0ABT0R2M1</accession>
<keyword evidence="1" id="KW-0472">Membrane</keyword>
<feature type="transmembrane region" description="Helical" evidence="1">
    <location>
        <begin position="158"/>
        <end position="182"/>
    </location>
</feature>
<feature type="transmembrane region" description="Helical" evidence="1">
    <location>
        <begin position="194"/>
        <end position="215"/>
    </location>
</feature>
<keyword evidence="3" id="KW-1185">Reference proteome</keyword>
<proteinExistence type="predicted"/>
<evidence type="ECO:0000313" key="3">
    <source>
        <dbReference type="Proteomes" id="UP001203761"/>
    </source>
</evidence>
<protein>
    <submittedName>
        <fullName evidence="2">Pr6Pr family membrane protein</fullName>
    </submittedName>
</protein>
<feature type="transmembrane region" description="Helical" evidence="1">
    <location>
        <begin position="22"/>
        <end position="43"/>
    </location>
</feature>